<feature type="region of interest" description="Disordered" evidence="1">
    <location>
        <begin position="43"/>
        <end position="74"/>
    </location>
</feature>
<dbReference type="AlphaFoldDB" id="A0A7R9CCU2"/>
<sequence>MCECWVPCDCLYIPPIPHKLLYADKKSLSRMCGFVTFSTDNNDITHRERARKREHPTDDEKIHKTLKTSPDSDN</sequence>
<name>A0A7R9CCU2_TIMCR</name>
<gene>
    <name evidence="2" type="ORF">TCEB3V08_LOCUS946</name>
</gene>
<protein>
    <submittedName>
        <fullName evidence="2">Uncharacterized protein</fullName>
    </submittedName>
</protein>
<reference evidence="2" key="1">
    <citation type="submission" date="2020-11" db="EMBL/GenBank/DDBJ databases">
        <authorList>
            <person name="Tran Van P."/>
        </authorList>
    </citation>
    <scope>NUCLEOTIDE SEQUENCE</scope>
</reference>
<dbReference type="EMBL" id="OC316613">
    <property type="protein sequence ID" value="CAD7392946.1"/>
    <property type="molecule type" value="Genomic_DNA"/>
</dbReference>
<evidence type="ECO:0000256" key="1">
    <source>
        <dbReference type="SAM" id="MobiDB-lite"/>
    </source>
</evidence>
<accession>A0A7R9CCU2</accession>
<organism evidence="2">
    <name type="scientific">Timema cristinae</name>
    <name type="common">Walking stick</name>
    <dbReference type="NCBI Taxonomy" id="61476"/>
    <lineage>
        <taxon>Eukaryota</taxon>
        <taxon>Metazoa</taxon>
        <taxon>Ecdysozoa</taxon>
        <taxon>Arthropoda</taxon>
        <taxon>Hexapoda</taxon>
        <taxon>Insecta</taxon>
        <taxon>Pterygota</taxon>
        <taxon>Neoptera</taxon>
        <taxon>Polyneoptera</taxon>
        <taxon>Phasmatodea</taxon>
        <taxon>Timematodea</taxon>
        <taxon>Timematoidea</taxon>
        <taxon>Timematidae</taxon>
        <taxon>Timema</taxon>
    </lineage>
</organism>
<evidence type="ECO:0000313" key="2">
    <source>
        <dbReference type="EMBL" id="CAD7392946.1"/>
    </source>
</evidence>
<proteinExistence type="predicted"/>